<feature type="transmembrane region" description="Helical" evidence="6">
    <location>
        <begin position="37"/>
        <end position="58"/>
    </location>
</feature>
<dbReference type="Proteomes" id="UP001565474">
    <property type="component" value="Unassembled WGS sequence"/>
</dbReference>
<evidence type="ECO:0000256" key="5">
    <source>
        <dbReference type="ARBA" id="ARBA00023136"/>
    </source>
</evidence>
<feature type="transmembrane region" description="Helical" evidence="6">
    <location>
        <begin position="170"/>
        <end position="188"/>
    </location>
</feature>
<dbReference type="OrthoDB" id="6710777at2"/>
<keyword evidence="5 6" id="KW-0472">Membrane</keyword>
<evidence type="ECO:0000313" key="9">
    <source>
        <dbReference type="Proteomes" id="UP000051380"/>
    </source>
</evidence>
<reference evidence="7 9" key="1">
    <citation type="submission" date="2015-09" db="EMBL/GenBank/DDBJ databases">
        <title>Draft Genome Sequence of the Strain BR 3267 (Bradyrhizobium yuanmingense) recommended as inoculant for cowpea in Brazil.</title>
        <authorList>
            <person name="Simoes-Araujo J.L."/>
            <person name="Zilli J.E."/>
        </authorList>
    </citation>
    <scope>NUCLEOTIDE SEQUENCE [LARGE SCALE GENOMIC DNA]</scope>
    <source>
        <strain evidence="7 9">BR3267</strain>
    </source>
</reference>
<reference evidence="8 10" key="2">
    <citation type="submission" date="2024-07" db="EMBL/GenBank/DDBJ databases">
        <title>Genomic Encyclopedia of Type Strains, Phase V (KMG-V): Genome sequencing to study the core and pangenomes of soil and plant-associated prokaryotes.</title>
        <authorList>
            <person name="Whitman W."/>
        </authorList>
    </citation>
    <scope>NUCLEOTIDE SEQUENCE [LARGE SCALE GENOMIC DNA]</scope>
    <source>
        <strain evidence="8 10">USDA 222</strain>
    </source>
</reference>
<keyword evidence="2" id="KW-1003">Cell membrane</keyword>
<dbReference type="EMBL" id="JBGBZN010000002">
    <property type="protein sequence ID" value="MEY9469217.1"/>
    <property type="molecule type" value="Genomic_DNA"/>
</dbReference>
<proteinExistence type="predicted"/>
<evidence type="ECO:0000313" key="8">
    <source>
        <dbReference type="EMBL" id="MEY9469217.1"/>
    </source>
</evidence>
<name>A0A0R3BZI2_9BRAD</name>
<dbReference type="GO" id="GO:0033228">
    <property type="term" value="P:cysteine export across plasma membrane"/>
    <property type="evidence" value="ECO:0007669"/>
    <property type="project" value="TreeGrafter"/>
</dbReference>
<evidence type="ECO:0000256" key="1">
    <source>
        <dbReference type="ARBA" id="ARBA00004651"/>
    </source>
</evidence>
<feature type="transmembrane region" description="Helical" evidence="6">
    <location>
        <begin position="136"/>
        <end position="158"/>
    </location>
</feature>
<feature type="transmembrane region" description="Helical" evidence="6">
    <location>
        <begin position="6"/>
        <end position="25"/>
    </location>
</feature>
<protein>
    <submittedName>
        <fullName evidence="8">Threonine/homoserine/homoserine lactone efflux protein</fullName>
    </submittedName>
</protein>
<keyword evidence="4 6" id="KW-1133">Transmembrane helix</keyword>
<evidence type="ECO:0000313" key="7">
    <source>
        <dbReference type="EMBL" id="KRP88324.1"/>
    </source>
</evidence>
<dbReference type="Proteomes" id="UP000051380">
    <property type="component" value="Unassembled WGS sequence"/>
</dbReference>
<feature type="transmembrane region" description="Helical" evidence="6">
    <location>
        <begin position="70"/>
        <end position="88"/>
    </location>
</feature>
<dbReference type="PANTHER" id="PTHR30086">
    <property type="entry name" value="ARGININE EXPORTER PROTEIN ARGO"/>
    <property type="match status" value="1"/>
</dbReference>
<dbReference type="GO" id="GO:0005886">
    <property type="term" value="C:plasma membrane"/>
    <property type="evidence" value="ECO:0007669"/>
    <property type="project" value="UniProtKB-SubCell"/>
</dbReference>
<dbReference type="RefSeq" id="WP_036037666.1">
    <property type="nucleotide sequence ID" value="NZ_JARFMK010000001.1"/>
</dbReference>
<dbReference type="PANTHER" id="PTHR30086:SF20">
    <property type="entry name" value="ARGININE EXPORTER PROTEIN ARGO-RELATED"/>
    <property type="match status" value="1"/>
</dbReference>
<dbReference type="STRING" id="108015.GA0061099_1001981"/>
<feature type="transmembrane region" description="Helical" evidence="6">
    <location>
        <begin position="100"/>
        <end position="124"/>
    </location>
</feature>
<dbReference type="AlphaFoldDB" id="A0A0R3BZI2"/>
<dbReference type="GO" id="GO:0015171">
    <property type="term" value="F:amino acid transmembrane transporter activity"/>
    <property type="evidence" value="ECO:0007669"/>
    <property type="project" value="TreeGrafter"/>
</dbReference>
<evidence type="ECO:0000256" key="6">
    <source>
        <dbReference type="SAM" id="Phobius"/>
    </source>
</evidence>
<organism evidence="7 9">
    <name type="scientific">Bradyrhizobium yuanmingense</name>
    <dbReference type="NCBI Taxonomy" id="108015"/>
    <lineage>
        <taxon>Bacteria</taxon>
        <taxon>Pseudomonadati</taxon>
        <taxon>Pseudomonadota</taxon>
        <taxon>Alphaproteobacteria</taxon>
        <taxon>Hyphomicrobiales</taxon>
        <taxon>Nitrobacteraceae</taxon>
        <taxon>Bradyrhizobium</taxon>
    </lineage>
</organism>
<accession>A0A0R3BZI2</accession>
<evidence type="ECO:0000313" key="10">
    <source>
        <dbReference type="Proteomes" id="UP001565474"/>
    </source>
</evidence>
<gene>
    <name evidence="8" type="ORF">ABH992_001616</name>
    <name evidence="7" type="ORF">AOQ72_01865</name>
</gene>
<sequence length="194" mass="20353">MTFLTFFTATYFLLAVPGPTNTLLATSGAGAGISRSLHLLAAELCGYLLAIAVLRLALGPVISDIPIAALLLRVAVTIYILCLAVMLWRVNTRELRGGAAVTFGQVLLTTLLNPKALVFAFLLLPLGAGPLELLPWLGVIALQILTAGAAWIILGATLGRGARRLGRPDLVTRTGAVTLVAVTGLIWLQSFLVA</sequence>
<comment type="subcellular location">
    <subcellularLocation>
        <location evidence="1">Cell membrane</location>
        <topology evidence="1">Multi-pass membrane protein</topology>
    </subcellularLocation>
</comment>
<dbReference type="InterPro" id="IPR001123">
    <property type="entry name" value="LeuE-type"/>
</dbReference>
<evidence type="ECO:0000256" key="3">
    <source>
        <dbReference type="ARBA" id="ARBA00022692"/>
    </source>
</evidence>
<keyword evidence="10" id="KW-1185">Reference proteome</keyword>
<evidence type="ECO:0000256" key="2">
    <source>
        <dbReference type="ARBA" id="ARBA00022475"/>
    </source>
</evidence>
<comment type="caution">
    <text evidence="7">The sequence shown here is derived from an EMBL/GenBank/DDBJ whole genome shotgun (WGS) entry which is preliminary data.</text>
</comment>
<evidence type="ECO:0000256" key="4">
    <source>
        <dbReference type="ARBA" id="ARBA00022989"/>
    </source>
</evidence>
<keyword evidence="3 6" id="KW-0812">Transmembrane</keyword>
<dbReference type="EMBL" id="LJYF01000042">
    <property type="protein sequence ID" value="KRP88324.1"/>
    <property type="molecule type" value="Genomic_DNA"/>
</dbReference>